<organism evidence="9 12">
    <name type="scientific">Perkinsus olseni</name>
    <name type="common">Perkinsus atlanticus</name>
    <dbReference type="NCBI Taxonomy" id="32597"/>
    <lineage>
        <taxon>Eukaryota</taxon>
        <taxon>Sar</taxon>
        <taxon>Alveolata</taxon>
        <taxon>Perkinsozoa</taxon>
        <taxon>Perkinsea</taxon>
        <taxon>Perkinsida</taxon>
        <taxon>Perkinsidae</taxon>
        <taxon>Perkinsus</taxon>
    </lineage>
</organism>
<keyword evidence="4" id="KW-0507">mRNA processing</keyword>
<evidence type="ECO:0000256" key="6">
    <source>
        <dbReference type="ARBA" id="ARBA00023274"/>
    </source>
</evidence>
<feature type="domain" description="Sm" evidence="8">
    <location>
        <begin position="921"/>
        <end position="996"/>
    </location>
</feature>
<proteinExistence type="inferred from homology"/>
<accession>A0A7J6S9C2</accession>
<feature type="region of interest" description="Disordered" evidence="7">
    <location>
        <begin position="451"/>
        <end position="555"/>
    </location>
</feature>
<dbReference type="GO" id="GO:0000290">
    <property type="term" value="P:deadenylation-dependent decapping of nuclear-transcribed mRNA"/>
    <property type="evidence" value="ECO:0007669"/>
    <property type="project" value="TreeGrafter"/>
</dbReference>
<dbReference type="InterPro" id="IPR016024">
    <property type="entry name" value="ARM-type_fold"/>
</dbReference>
<dbReference type="SMART" id="SM00651">
    <property type="entry name" value="Sm"/>
    <property type="match status" value="1"/>
</dbReference>
<feature type="compositionally biased region" description="Basic and acidic residues" evidence="7">
    <location>
        <begin position="113"/>
        <end position="152"/>
    </location>
</feature>
<dbReference type="GO" id="GO:1990726">
    <property type="term" value="C:Lsm1-7-Pat1 complex"/>
    <property type="evidence" value="ECO:0007669"/>
    <property type="project" value="TreeGrafter"/>
</dbReference>
<keyword evidence="3" id="KW-0963">Cytoplasm</keyword>
<dbReference type="PANTHER" id="PTHR15588:SF8">
    <property type="entry name" value="U6 SNRNA-ASSOCIATED SM-LIKE PROTEIN LSM1"/>
    <property type="match status" value="1"/>
</dbReference>
<comment type="subcellular location">
    <subcellularLocation>
        <location evidence="1">Cytoplasm</location>
        <location evidence="1">P-body</location>
    </subcellularLocation>
</comment>
<protein>
    <submittedName>
        <fullName evidence="9">SM-like, degradation of cytoplasmic mRNAs and positively regulates transcription initiation</fullName>
    </submittedName>
</protein>
<dbReference type="Proteomes" id="UP000553632">
    <property type="component" value="Unassembled WGS sequence"/>
</dbReference>
<dbReference type="AlphaFoldDB" id="A0A7J6S9C2"/>
<evidence type="ECO:0000313" key="12">
    <source>
        <dbReference type="Proteomes" id="UP000574390"/>
    </source>
</evidence>
<keyword evidence="11" id="KW-1185">Reference proteome</keyword>
<dbReference type="CDD" id="cd01728">
    <property type="entry name" value="LSm1"/>
    <property type="match status" value="1"/>
</dbReference>
<dbReference type="Pfam" id="PF01423">
    <property type="entry name" value="LSM"/>
    <property type="match status" value="1"/>
</dbReference>
<dbReference type="InterPro" id="IPR034104">
    <property type="entry name" value="Lsm1"/>
</dbReference>
<dbReference type="SUPFAM" id="SSF50182">
    <property type="entry name" value="Sm-like ribonucleoproteins"/>
    <property type="match status" value="1"/>
</dbReference>
<comment type="caution">
    <text evidence="9">The sequence shown here is derived from an EMBL/GenBank/DDBJ whole genome shotgun (WGS) entry which is preliminary data.</text>
</comment>
<dbReference type="InterPro" id="IPR011989">
    <property type="entry name" value="ARM-like"/>
</dbReference>
<dbReference type="PANTHER" id="PTHR15588">
    <property type="entry name" value="LSM1"/>
    <property type="match status" value="1"/>
</dbReference>
<evidence type="ECO:0000313" key="10">
    <source>
        <dbReference type="EMBL" id="KAF4733122.1"/>
    </source>
</evidence>
<feature type="compositionally biased region" description="Low complexity" evidence="7">
    <location>
        <begin position="153"/>
        <end position="165"/>
    </location>
</feature>
<keyword evidence="6" id="KW-0687">Ribonucleoprotein</keyword>
<evidence type="ECO:0000313" key="9">
    <source>
        <dbReference type="EMBL" id="KAF4729373.1"/>
    </source>
</evidence>
<dbReference type="GO" id="GO:0003729">
    <property type="term" value="F:mRNA binding"/>
    <property type="evidence" value="ECO:0007669"/>
    <property type="project" value="TreeGrafter"/>
</dbReference>
<dbReference type="InterPro" id="IPR044642">
    <property type="entry name" value="PTHR15588"/>
</dbReference>
<gene>
    <name evidence="9" type="primary">LSM1</name>
    <name evidence="10" type="synonym">LSM1_3</name>
    <name evidence="9" type="ORF">FOZ62_014704</name>
    <name evidence="10" type="ORF">FOZ63_016376</name>
</gene>
<dbReference type="PROSITE" id="PS52002">
    <property type="entry name" value="SM"/>
    <property type="match status" value="1"/>
</dbReference>
<keyword evidence="5" id="KW-0694">RNA-binding</keyword>
<dbReference type="InterPro" id="IPR047575">
    <property type="entry name" value="Sm"/>
</dbReference>
<name>A0A7J6S9C2_PEROL</name>
<evidence type="ECO:0000256" key="3">
    <source>
        <dbReference type="ARBA" id="ARBA00022490"/>
    </source>
</evidence>
<evidence type="ECO:0000259" key="8">
    <source>
        <dbReference type="PROSITE" id="PS52002"/>
    </source>
</evidence>
<evidence type="ECO:0000313" key="11">
    <source>
        <dbReference type="Proteomes" id="UP000553632"/>
    </source>
</evidence>
<reference evidence="11 12" key="1">
    <citation type="submission" date="2020-04" db="EMBL/GenBank/DDBJ databases">
        <title>Perkinsus olseni comparative genomics.</title>
        <authorList>
            <person name="Bogema D.R."/>
        </authorList>
    </citation>
    <scope>NUCLEOTIDE SEQUENCE [LARGE SCALE GENOMIC DNA]</scope>
    <source>
        <strain evidence="9">ATCC PRA-205</strain>
        <strain evidence="10 11">ATCC PRA-207</strain>
    </source>
</reference>
<feature type="region of interest" description="Disordered" evidence="7">
    <location>
        <begin position="113"/>
        <end position="166"/>
    </location>
</feature>
<comment type="similarity">
    <text evidence="2">Belongs to the snRNP Sm proteins family.</text>
</comment>
<dbReference type="GO" id="GO:0000932">
    <property type="term" value="C:P-body"/>
    <property type="evidence" value="ECO:0007669"/>
    <property type="project" value="UniProtKB-SubCell"/>
</dbReference>
<dbReference type="Proteomes" id="UP000574390">
    <property type="component" value="Unassembled WGS sequence"/>
</dbReference>
<evidence type="ECO:0000256" key="4">
    <source>
        <dbReference type="ARBA" id="ARBA00022664"/>
    </source>
</evidence>
<evidence type="ECO:0000256" key="7">
    <source>
        <dbReference type="SAM" id="MobiDB-lite"/>
    </source>
</evidence>
<feature type="compositionally biased region" description="Polar residues" evidence="7">
    <location>
        <begin position="495"/>
        <end position="522"/>
    </location>
</feature>
<dbReference type="GO" id="GO:1990904">
    <property type="term" value="C:ribonucleoprotein complex"/>
    <property type="evidence" value="ECO:0007669"/>
    <property type="project" value="UniProtKB-KW"/>
</dbReference>
<feature type="compositionally biased region" description="Low complexity" evidence="7">
    <location>
        <begin position="527"/>
        <end position="555"/>
    </location>
</feature>
<dbReference type="InterPro" id="IPR001163">
    <property type="entry name" value="Sm_dom_euk/arc"/>
</dbReference>
<evidence type="ECO:0000256" key="1">
    <source>
        <dbReference type="ARBA" id="ARBA00004201"/>
    </source>
</evidence>
<sequence>MMEVPFANLKMAYIHKVQDGETYGLPPKGDKRLDKFYFFTNYVQAGTHAYEHQLISFEGIKRLVQQANDEFDAIEPSLAKEHRQALREDIDEATKECLRDIHEKDPLFRLERHHAEGGQKGENEDDKADGKTDTNKDGVESRENPDGQREDAVSPAPSEAPSALAGDKACGISRALRRGGTLALHETALSLPPLVLGHAALVKEISKAVETLSTLKTDWHLRQSCLEKLARVVLGWTEREPAAEDLARFDRDLAGPLVVQIRDDRSAIVRQASMLCIVLGASHYASYLSPHLLPGMIEPLLKQCTVTVAVVAESATQALYGLCGCGCRKVLEALMKQYKHVHPVARRRVMEVFYDEGMPPGRILSRCGQGLQHLSGEAIRAALHDNSPPVRQAARLALCRLCCLGCSPGLTQALWQTMDAAQRKTAENLLAAGPSVLFAEDPDEECQNFNRSITEVSRSPRPRRCGGSPQTNSPVFSASPRHGPHKATSGRAHSDTSSLKSATRRSPPQSSRRMLSTRTSGTPERIVPASPSRTASASRSPALRPSLPRSPVSTTVSPEDIIASHLTSLEADPGDSLVLASLADFLKGRKCSAEDVLPVFNRFLGVLEVAVARNPAGGQPVIKFLTEILSGHEDAQSALLGILSHRQTPPDAELLRSFPPTMVSEVIENARHSPGRTAVVRESPMDILLEPHTPDEDLEQMILEAAWLVRRRGTDPVIWHSRFARLLMFALDKMNPKVVASKGSPKDTGTAKTAFGLLCAMLEVSPHLFQTYLEVVIARLAHFTARLSAEGVLDTNTQDEVRAAMARLCEIPEDPKRSLEALIGWLGDPDQAPAGSREALPLIVAELLVGTAEKVDKSVLLTYADSISPALTTIVSSELGPEVGRGDRRVMCLLFYDPGMPSHSSDSSHHGESMEELMIPSWITAISDSLDRLVLVLLRDDRKLIGRLKTYDQFGNIVLQKTLERHIVDGLYADIDLGVMIIRGENILLFGEVESLDMEPALQRAPLGQVLAREEMNAELEAIKGRMDLAFLDDGL</sequence>
<dbReference type="SUPFAM" id="SSF48371">
    <property type="entry name" value="ARM repeat"/>
    <property type="match status" value="1"/>
</dbReference>
<evidence type="ECO:0000256" key="2">
    <source>
        <dbReference type="ARBA" id="ARBA00006850"/>
    </source>
</evidence>
<dbReference type="EMBL" id="JABANO010017637">
    <property type="protein sequence ID" value="KAF4733122.1"/>
    <property type="molecule type" value="Genomic_DNA"/>
</dbReference>
<dbReference type="Gene3D" id="2.30.30.100">
    <property type="match status" value="1"/>
</dbReference>
<dbReference type="InterPro" id="IPR010920">
    <property type="entry name" value="LSM_dom_sf"/>
</dbReference>
<dbReference type="EMBL" id="JABANM010016465">
    <property type="protein sequence ID" value="KAF4729373.1"/>
    <property type="molecule type" value="Genomic_DNA"/>
</dbReference>
<evidence type="ECO:0000256" key="5">
    <source>
        <dbReference type="ARBA" id="ARBA00022884"/>
    </source>
</evidence>
<dbReference type="Gene3D" id="1.25.10.10">
    <property type="entry name" value="Leucine-rich Repeat Variant"/>
    <property type="match status" value="1"/>
</dbReference>
<dbReference type="GO" id="GO:0006397">
    <property type="term" value="P:mRNA processing"/>
    <property type="evidence" value="ECO:0007669"/>
    <property type="project" value="UniProtKB-KW"/>
</dbReference>